<dbReference type="Pfam" id="PF00852">
    <property type="entry name" value="Glyco_transf_10"/>
    <property type="match status" value="1"/>
</dbReference>
<dbReference type="InterPro" id="IPR038577">
    <property type="entry name" value="GT10-like_C_sf"/>
</dbReference>
<organism evidence="5 6">
    <name type="scientific">Zwartia hollandica</name>
    <dbReference type="NCBI Taxonomy" id="324606"/>
    <lineage>
        <taxon>Bacteria</taxon>
        <taxon>Pseudomonadati</taxon>
        <taxon>Pseudomonadota</taxon>
        <taxon>Betaproteobacteria</taxon>
        <taxon>Burkholderiales</taxon>
        <taxon>Alcaligenaceae</taxon>
        <taxon>Zwartia</taxon>
    </lineage>
</organism>
<evidence type="ECO:0000256" key="1">
    <source>
        <dbReference type="ARBA" id="ARBA00008919"/>
    </source>
</evidence>
<dbReference type="AlphaFoldDB" id="A0A953N8I5"/>
<dbReference type="InterPro" id="IPR001503">
    <property type="entry name" value="Glyco_trans_10"/>
</dbReference>
<gene>
    <name evidence="5" type="ORF">KZZ10_05730</name>
</gene>
<protein>
    <recommendedName>
        <fullName evidence="4">Fucosyltransferase C-terminal domain-containing protein</fullName>
    </recommendedName>
</protein>
<dbReference type="EMBL" id="JAHXRI010000006">
    <property type="protein sequence ID" value="MBZ1350139.1"/>
    <property type="molecule type" value="Genomic_DNA"/>
</dbReference>
<dbReference type="GO" id="GO:0008417">
    <property type="term" value="F:fucosyltransferase activity"/>
    <property type="evidence" value="ECO:0007669"/>
    <property type="project" value="InterPro"/>
</dbReference>
<dbReference type="SUPFAM" id="SSF53756">
    <property type="entry name" value="UDP-Glycosyltransferase/glycogen phosphorylase"/>
    <property type="match status" value="1"/>
</dbReference>
<comment type="caution">
    <text evidence="5">The sequence shown here is derived from an EMBL/GenBank/DDBJ whole genome shotgun (WGS) entry which is preliminary data.</text>
</comment>
<name>A0A953N8I5_9BURK</name>
<proteinExistence type="inferred from homology"/>
<dbReference type="Gene3D" id="3.40.50.11660">
    <property type="entry name" value="Glycosyl transferase family 10, C-terminal domain"/>
    <property type="match status" value="1"/>
</dbReference>
<keyword evidence="3" id="KW-0808">Transferase</keyword>
<dbReference type="PANTHER" id="PTHR11929:SF194">
    <property type="entry name" value="ALPHA-(1,3)-FUCOSYLTRANSFERASE 10"/>
    <property type="match status" value="1"/>
</dbReference>
<accession>A0A953N8I5</accession>
<sequence length="368" mass="42875">MITIKLSLPGFEDVDISQFIGRTDNTVRDCVFYVNRDDIKVADYWVCLEAPYKTVETCRVKKDNVFFLNAETAWPRFFYDSELKKNFLMQFGRIYTCHDIYATHAFFGLPYLPWMINANHGQSVFSSHARDRLFFEQLTSLPKTKSLSVFCSNQTWTEDHKLRLKFVKALKVHFGDKIDWFGNGIQPLEKKWDGIAPYKYHIALENQSRNNVITEKLYDTFLGLAYPIYYGAPNASEYFDSNSFSTIDIVDLKGSINKIEQILDSDLYEQRLSAIIASKNLVLSKYNLFERIADICLTAQSTLSCSTEAVQEDVTVMAMNQFDVKQDLTALLKKNRFNLILRRLIYYYPGTMLKKWGARLLQQYDNQR</sequence>
<dbReference type="GO" id="GO:0016020">
    <property type="term" value="C:membrane"/>
    <property type="evidence" value="ECO:0007669"/>
    <property type="project" value="InterPro"/>
</dbReference>
<dbReference type="Proteomes" id="UP000739565">
    <property type="component" value="Unassembled WGS sequence"/>
</dbReference>
<evidence type="ECO:0000313" key="5">
    <source>
        <dbReference type="EMBL" id="MBZ1350139.1"/>
    </source>
</evidence>
<keyword evidence="6" id="KW-1185">Reference proteome</keyword>
<feature type="domain" description="Fucosyltransferase C-terminal" evidence="4">
    <location>
        <begin position="143"/>
        <end position="248"/>
    </location>
</feature>
<evidence type="ECO:0000256" key="3">
    <source>
        <dbReference type="ARBA" id="ARBA00022679"/>
    </source>
</evidence>
<dbReference type="RefSeq" id="WP_259660535.1">
    <property type="nucleotide sequence ID" value="NZ_JAHXRI010000006.1"/>
</dbReference>
<evidence type="ECO:0000256" key="2">
    <source>
        <dbReference type="ARBA" id="ARBA00022676"/>
    </source>
</evidence>
<dbReference type="InterPro" id="IPR055270">
    <property type="entry name" value="Glyco_tran_10_C"/>
</dbReference>
<comment type="similarity">
    <text evidence="1">Belongs to the glycosyltransferase 10 family.</text>
</comment>
<reference evidence="5" key="1">
    <citation type="submission" date="2021-07" db="EMBL/GenBank/DDBJ databases">
        <title>New genus and species of the family Alcaligenaceae.</title>
        <authorList>
            <person name="Hahn M.W."/>
        </authorList>
    </citation>
    <scope>NUCLEOTIDE SEQUENCE</scope>
    <source>
        <strain evidence="5">LF4-65</strain>
    </source>
</reference>
<evidence type="ECO:0000259" key="4">
    <source>
        <dbReference type="Pfam" id="PF00852"/>
    </source>
</evidence>
<keyword evidence="2" id="KW-0328">Glycosyltransferase</keyword>
<dbReference type="PANTHER" id="PTHR11929">
    <property type="entry name" value="ALPHA- 1,3 -FUCOSYLTRANSFERASE"/>
    <property type="match status" value="1"/>
</dbReference>
<evidence type="ECO:0000313" key="6">
    <source>
        <dbReference type="Proteomes" id="UP000739565"/>
    </source>
</evidence>